<dbReference type="Pfam" id="PF09730">
    <property type="entry name" value="BicD"/>
    <property type="match status" value="1"/>
</dbReference>
<dbReference type="OMA" id="MEEQDYP"/>
<evidence type="ECO:0000256" key="4">
    <source>
        <dbReference type="SAM" id="MobiDB-lite"/>
    </source>
</evidence>
<protein>
    <recommendedName>
        <fullName evidence="7">Bicaudal D</fullName>
    </recommendedName>
</protein>
<dbReference type="InterPro" id="IPR018477">
    <property type="entry name" value="BICD"/>
</dbReference>
<dbReference type="GO" id="GO:0008093">
    <property type="term" value="F:cytoskeletal anchor activity"/>
    <property type="evidence" value="ECO:0007669"/>
    <property type="project" value="InterPro"/>
</dbReference>
<dbReference type="Ensembl" id="ENSEBUT00000027752.1">
    <property type="protein sequence ID" value="ENSEBUP00000027176.1"/>
    <property type="gene ID" value="ENSEBUG00000016682.1"/>
</dbReference>
<dbReference type="Gene3D" id="6.10.250.2470">
    <property type="match status" value="1"/>
</dbReference>
<dbReference type="GO" id="GO:0005829">
    <property type="term" value="C:cytosol"/>
    <property type="evidence" value="ECO:0007669"/>
    <property type="project" value="TreeGrafter"/>
</dbReference>
<dbReference type="PANTHER" id="PTHR31233:SF6">
    <property type="entry name" value="PROTEIN BICAUDAL D"/>
    <property type="match status" value="1"/>
</dbReference>
<evidence type="ECO:0000256" key="2">
    <source>
        <dbReference type="ARBA" id="ARBA00023054"/>
    </source>
</evidence>
<dbReference type="PANTHER" id="PTHR31233">
    <property type="entry name" value="BICAUDAL D FAMILY MEMBER"/>
    <property type="match status" value="1"/>
</dbReference>
<feature type="coiled-coil region" evidence="3">
    <location>
        <begin position="444"/>
        <end position="471"/>
    </location>
</feature>
<keyword evidence="2 3" id="KW-0175">Coiled coil</keyword>
<feature type="coiled-coil region" evidence="3">
    <location>
        <begin position="96"/>
        <end position="245"/>
    </location>
</feature>
<name>A0A8C4RC26_EPTBU</name>
<evidence type="ECO:0000313" key="6">
    <source>
        <dbReference type="Proteomes" id="UP000694388"/>
    </source>
</evidence>
<evidence type="ECO:0000256" key="3">
    <source>
        <dbReference type="SAM" id="Coils"/>
    </source>
</evidence>
<reference evidence="5" key="2">
    <citation type="submission" date="2025-09" db="UniProtKB">
        <authorList>
            <consortium name="Ensembl"/>
        </authorList>
    </citation>
    <scope>IDENTIFICATION</scope>
</reference>
<dbReference type="AlphaFoldDB" id="A0A8C4RC26"/>
<feature type="region of interest" description="Disordered" evidence="4">
    <location>
        <begin position="377"/>
        <end position="407"/>
    </location>
</feature>
<evidence type="ECO:0000313" key="5">
    <source>
        <dbReference type="Ensembl" id="ENSEBUP00000027176.1"/>
    </source>
</evidence>
<feature type="coiled-coil region" evidence="3">
    <location>
        <begin position="656"/>
        <end position="743"/>
    </location>
</feature>
<dbReference type="GO" id="GO:0072393">
    <property type="term" value="P:microtubule anchoring at microtubule organizing center"/>
    <property type="evidence" value="ECO:0007669"/>
    <property type="project" value="TreeGrafter"/>
</dbReference>
<sequence length="850" mass="96501">MAEVQRLGQELAEACRQKEQAAEYGLAVLEEKLALQQRHEDLENEHESLRNELDRLKEAFGAANSKQRRVAEAGESREESLLQESACKEAKLMTRIDELHAELVQTRAALANSTNEGERLVAVMLELRECMDLLEIQKNQFRNEVKELKLRESRLQQDNTELEDENVSLQKQVSTLRQNQVEFEGLKYELRRFEEEVEFANSQLEESLRLKSIAERHLEEALDSLKAEREQKNSLRKELSQYLHLSDSLYTSQLSVSLEGLKFSDDALAAIEMSSDSGHGSGLVLNGHEPEIPGQGLDIRHSSTPRGAIGHLHPVPSLVSDLLSELHLSEVQKLRQQLLQVERDKANLLASLDESQQQLLDARATLAEQRERISCLRRPPTKERQTELELEKERDTGNEDDAGDYELDPLGPEILECRYRAAVQEAREFRVELKAERDATLELRGRWDEERAKLEEQVQGREDEITRLDRVQRASAERAAVLQRESNLLTVAVKDARGELCGVREELGIFSEELAQLYHHVCLCNGETPQRVLLDHYRQGVKISVEPVVSFVKALESDASEIETRPSSKDENETSPQALALPSVVAVLKEQVQVLRQAVGRTAELARQHPLPPDPDVGNGEREREALLEETLKLKSLLSTKREQIATLRTVIKANKQTAEVALSNLKSKYENEKSMVRETMLKLRNELKALKEDAATFSSLRAMFATRCDEYVSQLDDMQRQLAAAEDEKRTLNSLLRMAIQQKLALTQRLEDLEFDHEQTRRTRPKPAAGTQAPSVLIRPSLPAGKDLNPKCCEIVEFLVKQVPAALGERGGDRIMHSQFHGSAGKEGRRWLHVECFIYQNSINDAFQR</sequence>
<dbReference type="GO" id="GO:0005794">
    <property type="term" value="C:Golgi apparatus"/>
    <property type="evidence" value="ECO:0007669"/>
    <property type="project" value="TreeGrafter"/>
</dbReference>
<proteinExistence type="inferred from homology"/>
<dbReference type="GO" id="GO:0070840">
    <property type="term" value="F:dynein complex binding"/>
    <property type="evidence" value="ECO:0007669"/>
    <property type="project" value="InterPro"/>
</dbReference>
<keyword evidence="6" id="KW-1185">Reference proteome</keyword>
<feature type="coiled-coil region" evidence="3">
    <location>
        <begin position="324"/>
        <end position="372"/>
    </location>
</feature>
<evidence type="ECO:0000256" key="1">
    <source>
        <dbReference type="ARBA" id="ARBA00010061"/>
    </source>
</evidence>
<comment type="similarity">
    <text evidence="1">Belongs to the BicD family.</text>
</comment>
<feature type="coiled-coil region" evidence="3">
    <location>
        <begin position="32"/>
        <end position="66"/>
    </location>
</feature>
<evidence type="ECO:0008006" key="7">
    <source>
        <dbReference type="Google" id="ProtNLM"/>
    </source>
</evidence>
<feature type="compositionally biased region" description="Basic and acidic residues" evidence="4">
    <location>
        <begin position="377"/>
        <end position="397"/>
    </location>
</feature>
<organism evidence="5 6">
    <name type="scientific">Eptatretus burgeri</name>
    <name type="common">Inshore hagfish</name>
    <dbReference type="NCBI Taxonomy" id="7764"/>
    <lineage>
        <taxon>Eukaryota</taxon>
        <taxon>Metazoa</taxon>
        <taxon>Chordata</taxon>
        <taxon>Craniata</taxon>
        <taxon>Vertebrata</taxon>
        <taxon>Cyclostomata</taxon>
        <taxon>Myxini</taxon>
        <taxon>Myxiniformes</taxon>
        <taxon>Myxinidae</taxon>
        <taxon>Eptatretinae</taxon>
        <taxon>Eptatretus</taxon>
    </lineage>
</organism>
<feature type="compositionally biased region" description="Acidic residues" evidence="4">
    <location>
        <begin position="398"/>
        <end position="407"/>
    </location>
</feature>
<dbReference type="GO" id="GO:0034452">
    <property type="term" value="F:dynactin binding"/>
    <property type="evidence" value="ECO:0007669"/>
    <property type="project" value="TreeGrafter"/>
</dbReference>
<dbReference type="GeneTree" id="ENSGT00940000154471"/>
<accession>A0A8C4RC26</accession>
<reference evidence="5" key="1">
    <citation type="submission" date="2025-08" db="UniProtKB">
        <authorList>
            <consortium name="Ensembl"/>
        </authorList>
    </citation>
    <scope>IDENTIFICATION</scope>
</reference>
<dbReference type="GO" id="GO:0070507">
    <property type="term" value="P:regulation of microtubule cytoskeleton organization"/>
    <property type="evidence" value="ECO:0007669"/>
    <property type="project" value="TreeGrafter"/>
</dbReference>
<dbReference type="Proteomes" id="UP000694388">
    <property type="component" value="Unplaced"/>
</dbReference>